<comment type="pathway">
    <text evidence="5">Cell wall biogenesis; teichoic acid biosynthesis.</text>
</comment>
<name>A0A2V1MWT9_9LACO</name>
<keyword evidence="3 5" id="KW-0777">Teichoic acid biosynthesis</keyword>
<reference evidence="6 7" key="1">
    <citation type="journal article" date="2018" name="Int. J. Syst. Evol. Microbiol.">
        <title>Lactobacillus bambusae sp. nov., isolated from a traditional fermented Ma-bamboo shoots of Taiwan.</title>
        <authorList>
            <person name="Wang L.-T."/>
        </authorList>
    </citation>
    <scope>NUCLEOTIDE SEQUENCE [LARGE SCALE GENOMIC DNA]</scope>
    <source>
        <strain evidence="6 7">BS-W1</strain>
    </source>
</reference>
<evidence type="ECO:0000313" key="7">
    <source>
        <dbReference type="Proteomes" id="UP000245080"/>
    </source>
</evidence>
<comment type="catalytic activity">
    <reaction evidence="5">
        <text>UDP-N-acetyl-alpha-D-mannosamine + N-acetyl-alpha-D-glucosaminyl-di-trans,octa-cis-undecaprenyl diphosphate = N-acetyl-beta-D-mannosaminyl-(1-&gt;4)-N-acetyl-alpha-D-glucosaminyl di-trans,octa-cis-undecaprenyl diphosphate + UDP + H(+)</text>
        <dbReference type="Rhea" id="RHEA:16053"/>
        <dbReference type="ChEBI" id="CHEBI:15378"/>
        <dbReference type="ChEBI" id="CHEBI:58223"/>
        <dbReference type="ChEBI" id="CHEBI:62959"/>
        <dbReference type="ChEBI" id="CHEBI:68623"/>
        <dbReference type="ChEBI" id="CHEBI:132210"/>
        <dbReference type="EC" id="2.4.1.187"/>
    </reaction>
</comment>
<dbReference type="OrthoDB" id="9771846at2"/>
<evidence type="ECO:0000256" key="3">
    <source>
        <dbReference type="ARBA" id="ARBA00022944"/>
    </source>
</evidence>
<protein>
    <recommendedName>
        <fullName evidence="5">N-acetylglucosaminyldiphosphoundecaprenol N-acetyl-beta-D-mannosaminyltransferase</fullName>
        <ecNumber evidence="5">2.4.1.187</ecNumber>
    </recommendedName>
    <alternativeName>
        <fullName evidence="5">N-acetylmannosaminyltransferase</fullName>
    </alternativeName>
    <alternativeName>
        <fullName evidence="5">UDP-N-acetylmannosamine transferase</fullName>
    </alternativeName>
    <alternativeName>
        <fullName evidence="5">UDP-N-acetylmannosamine:N-acetylglucosaminyl pyrophosphorylundecaprenol N-acetylmannosaminyltransferase</fullName>
    </alternativeName>
</protein>
<comment type="caution">
    <text evidence="6">The sequence shown here is derived from an EMBL/GenBank/DDBJ whole genome shotgun (WGS) entry which is preliminary data.</text>
</comment>
<dbReference type="UniPathway" id="UPA00632"/>
<dbReference type="AlphaFoldDB" id="A0A2V1MWT9"/>
<sequence>MPQSFPTITILNVPFIKATQNDFVQVLEERVNHHQNTFVVTANPEIVMYAQAHPDYQRRLHTADYITPDGIGIIKGAEILNTPLKDRITGYDTMLDLLTWGSQTHKRVYFVGAKPFVIAKLKSVLADQYPGLEIAGLQDGYFTDEASVATQIHDANPDMVFVALGFPKQEQFIMDHRHEAAALWMGVGGSFDVLVGAVKRAPKFWQNHHLEWLYRMLKEPKRIKRDLVLPQYLMAVKKEHRSKK</sequence>
<organism evidence="6 7">
    <name type="scientific">Levilactobacillus bambusae</name>
    <dbReference type="NCBI Taxonomy" id="2024736"/>
    <lineage>
        <taxon>Bacteria</taxon>
        <taxon>Bacillati</taxon>
        <taxon>Bacillota</taxon>
        <taxon>Bacilli</taxon>
        <taxon>Lactobacillales</taxon>
        <taxon>Lactobacillaceae</taxon>
        <taxon>Levilactobacillus</taxon>
    </lineage>
</organism>
<keyword evidence="4 5" id="KW-0961">Cell wall biogenesis/degradation</keyword>
<dbReference type="PANTHER" id="PTHR34136:SF1">
    <property type="entry name" value="UDP-N-ACETYL-D-MANNOSAMINURONIC ACID TRANSFERASE"/>
    <property type="match status" value="1"/>
</dbReference>
<dbReference type="NCBIfam" id="TIGR00696">
    <property type="entry name" value="wecG_tagA_cpsF"/>
    <property type="match status" value="1"/>
</dbReference>
<dbReference type="Proteomes" id="UP000245080">
    <property type="component" value="Unassembled WGS sequence"/>
</dbReference>
<evidence type="ECO:0000256" key="1">
    <source>
        <dbReference type="ARBA" id="ARBA00022676"/>
    </source>
</evidence>
<evidence type="ECO:0000256" key="4">
    <source>
        <dbReference type="ARBA" id="ARBA00023316"/>
    </source>
</evidence>
<comment type="function">
    <text evidence="5">Catalyzes the conversion of GlcNAc-PP-undecaprenol into ManNAc-GlcNAc-PP-undecaprenol, the first committed lipid intermediate in the de novo synthesis of teichoic acid.</text>
</comment>
<dbReference type="GO" id="GO:0019350">
    <property type="term" value="P:teichoic acid biosynthetic process"/>
    <property type="evidence" value="ECO:0007669"/>
    <property type="project" value="UniProtKB-UniRule"/>
</dbReference>
<gene>
    <name evidence="6" type="ORF">DCM90_07805</name>
</gene>
<comment type="similarity">
    <text evidence="5">Belongs to the glycosyltransferase 26 family. TagA/TarA subfamily.</text>
</comment>
<dbReference type="EC" id="2.4.1.187" evidence="5"/>
<dbReference type="HAMAP" id="MF_02070">
    <property type="entry name" value="TagA_TarA"/>
    <property type="match status" value="1"/>
</dbReference>
<evidence type="ECO:0000313" key="6">
    <source>
        <dbReference type="EMBL" id="PWF99351.1"/>
    </source>
</evidence>
<dbReference type="PANTHER" id="PTHR34136">
    <property type="match status" value="1"/>
</dbReference>
<accession>A0A2V1MWT9</accession>
<dbReference type="GO" id="GO:0047244">
    <property type="term" value="F:N-acetylglucosaminyldiphosphoundecaprenol N-acetyl-beta-D-mannosaminyltransferase activity"/>
    <property type="evidence" value="ECO:0007669"/>
    <property type="project" value="UniProtKB-UniRule"/>
</dbReference>
<keyword evidence="2 5" id="KW-0808">Transferase</keyword>
<dbReference type="EMBL" id="QCXQ01000006">
    <property type="protein sequence ID" value="PWF99351.1"/>
    <property type="molecule type" value="Genomic_DNA"/>
</dbReference>
<dbReference type="InterPro" id="IPR004629">
    <property type="entry name" value="WecG_TagA_CpsF"/>
</dbReference>
<proteinExistence type="inferred from homology"/>
<keyword evidence="1 5" id="KW-0328">Glycosyltransferase</keyword>
<keyword evidence="7" id="KW-1185">Reference proteome</keyword>
<dbReference type="CDD" id="cd06533">
    <property type="entry name" value="Glyco_transf_WecG_TagA"/>
    <property type="match status" value="1"/>
</dbReference>
<evidence type="ECO:0000256" key="5">
    <source>
        <dbReference type="HAMAP-Rule" id="MF_02070"/>
    </source>
</evidence>
<dbReference type="GO" id="GO:0071555">
    <property type="term" value="P:cell wall organization"/>
    <property type="evidence" value="ECO:0007669"/>
    <property type="project" value="UniProtKB-KW"/>
</dbReference>
<dbReference type="RefSeq" id="WP_109250809.1">
    <property type="nucleotide sequence ID" value="NZ_QCXQ01000006.1"/>
</dbReference>
<evidence type="ECO:0000256" key="2">
    <source>
        <dbReference type="ARBA" id="ARBA00022679"/>
    </source>
</evidence>
<dbReference type="Pfam" id="PF03808">
    <property type="entry name" value="Glyco_tran_WecG"/>
    <property type="match status" value="1"/>
</dbReference>
<dbReference type="InterPro" id="IPR034714">
    <property type="entry name" value="TagA_TarA"/>
</dbReference>